<feature type="transmembrane region" description="Helical" evidence="2">
    <location>
        <begin position="6"/>
        <end position="28"/>
    </location>
</feature>
<name>A0A7W5C1U8_9GAMM</name>
<keyword evidence="2" id="KW-0472">Membrane</keyword>
<dbReference type="AlphaFoldDB" id="A0A7W5C1U8"/>
<dbReference type="EMBL" id="JACHXM010000041">
    <property type="protein sequence ID" value="MBB3143306.1"/>
    <property type="molecule type" value="Genomic_DNA"/>
</dbReference>
<evidence type="ECO:0000256" key="2">
    <source>
        <dbReference type="SAM" id="Phobius"/>
    </source>
</evidence>
<evidence type="ECO:0000313" key="3">
    <source>
        <dbReference type="EMBL" id="MBB3143306.1"/>
    </source>
</evidence>
<keyword evidence="4" id="KW-1185">Reference proteome</keyword>
<comment type="caution">
    <text evidence="3">The sequence shown here is derived from an EMBL/GenBank/DDBJ whole genome shotgun (WGS) entry which is preliminary data.</text>
</comment>
<organism evidence="3 4">
    <name type="scientific">Halomonas organivorans</name>
    <dbReference type="NCBI Taxonomy" id="257772"/>
    <lineage>
        <taxon>Bacteria</taxon>
        <taxon>Pseudomonadati</taxon>
        <taxon>Pseudomonadota</taxon>
        <taxon>Gammaproteobacteria</taxon>
        <taxon>Oceanospirillales</taxon>
        <taxon>Halomonadaceae</taxon>
        <taxon>Halomonas</taxon>
    </lineage>
</organism>
<keyword evidence="2" id="KW-1133">Transmembrane helix</keyword>
<proteinExistence type="predicted"/>
<gene>
    <name evidence="3" type="ORF">FHR96_004227</name>
</gene>
<sequence length="80" mass="8722">MDATTLAFGLAIIALLASLASLAVLVRLRGVRTSAPKRERLGVKALREPPESVEPQAPRKRRSRLPPSLVARLMAAARRR</sequence>
<dbReference type="RefSeq" id="WP_183389632.1">
    <property type="nucleotide sequence ID" value="NZ_JACHXM010000041.1"/>
</dbReference>
<reference evidence="3 4" key="1">
    <citation type="submission" date="2020-08" db="EMBL/GenBank/DDBJ databases">
        <title>Genomic Encyclopedia of Type Strains, Phase III (KMG-III): the genomes of soil and plant-associated and newly described type strains.</title>
        <authorList>
            <person name="Whitman W."/>
        </authorList>
    </citation>
    <scope>NUCLEOTIDE SEQUENCE [LARGE SCALE GENOMIC DNA]</scope>
    <source>
        <strain evidence="3 4">CECT 5995</strain>
    </source>
</reference>
<evidence type="ECO:0000313" key="4">
    <source>
        <dbReference type="Proteomes" id="UP000525987"/>
    </source>
</evidence>
<feature type="compositionally biased region" description="Basic and acidic residues" evidence="1">
    <location>
        <begin position="41"/>
        <end position="50"/>
    </location>
</feature>
<dbReference type="Proteomes" id="UP000525987">
    <property type="component" value="Unassembled WGS sequence"/>
</dbReference>
<evidence type="ECO:0000256" key="1">
    <source>
        <dbReference type="SAM" id="MobiDB-lite"/>
    </source>
</evidence>
<protein>
    <submittedName>
        <fullName evidence="3">Uncharacterized protein</fullName>
    </submittedName>
</protein>
<feature type="region of interest" description="Disordered" evidence="1">
    <location>
        <begin position="41"/>
        <end position="66"/>
    </location>
</feature>
<accession>A0A7W5C1U8</accession>
<keyword evidence="2" id="KW-0812">Transmembrane</keyword>